<reference evidence="8" key="1">
    <citation type="submission" date="2016-06" db="EMBL/GenBank/DDBJ databases">
        <authorList>
            <person name="Rodrigo-Torres L."/>
            <person name="Arahal D.R."/>
        </authorList>
    </citation>
    <scope>NUCLEOTIDE SEQUENCE [LARGE SCALE GENOMIC DNA]</scope>
    <source>
        <strain evidence="8">CECT 7224</strain>
    </source>
</reference>
<dbReference type="Proteomes" id="UP000092819">
    <property type="component" value="Unassembled WGS sequence"/>
</dbReference>
<comment type="cofactor">
    <cofactor evidence="1">
        <name>[4Fe-4S] cluster</name>
        <dbReference type="ChEBI" id="CHEBI:49883"/>
    </cofactor>
</comment>
<keyword evidence="6" id="KW-0411">Iron-sulfur</keyword>
<evidence type="ECO:0000256" key="6">
    <source>
        <dbReference type="ARBA" id="ARBA00023014"/>
    </source>
</evidence>
<name>A0A1C3JEC1_9VIBR</name>
<keyword evidence="8" id="KW-1185">Reference proteome</keyword>
<keyword evidence="3" id="KW-0949">S-adenosyl-L-methionine</keyword>
<dbReference type="PANTHER" id="PTHR30352">
    <property type="entry name" value="PYRUVATE FORMATE-LYASE-ACTIVATING ENZYME"/>
    <property type="match status" value="1"/>
</dbReference>
<accession>A0A1C3JEC1</accession>
<evidence type="ECO:0000256" key="4">
    <source>
        <dbReference type="ARBA" id="ARBA00022723"/>
    </source>
</evidence>
<evidence type="ECO:0000256" key="1">
    <source>
        <dbReference type="ARBA" id="ARBA00001966"/>
    </source>
</evidence>
<dbReference type="InterPro" id="IPR058240">
    <property type="entry name" value="rSAM_sf"/>
</dbReference>
<proteinExistence type="predicted"/>
<keyword evidence="5" id="KW-0408">Iron</keyword>
<sequence length="128" mass="14356">MFPWIDLALVDIKAINPTIHKAETGVDNRIILENILRISFITKVTVRIPVIPGFNDNAEEIQAIGQFAQMMSNVDTIHLLPYHNYGENKYSLLGLSYPLQGIESNLDEKIDQLKSKVESMGFTCHIGG</sequence>
<organism evidence="7 8">
    <name type="scientific">Vibrio celticus</name>
    <dbReference type="NCBI Taxonomy" id="446372"/>
    <lineage>
        <taxon>Bacteria</taxon>
        <taxon>Pseudomonadati</taxon>
        <taxon>Pseudomonadota</taxon>
        <taxon>Gammaproteobacteria</taxon>
        <taxon>Vibrionales</taxon>
        <taxon>Vibrionaceae</taxon>
        <taxon>Vibrio</taxon>
    </lineage>
</organism>
<evidence type="ECO:0000256" key="3">
    <source>
        <dbReference type="ARBA" id="ARBA00022691"/>
    </source>
</evidence>
<dbReference type="GO" id="GO:0046872">
    <property type="term" value="F:metal ion binding"/>
    <property type="evidence" value="ECO:0007669"/>
    <property type="project" value="UniProtKB-KW"/>
</dbReference>
<protein>
    <submittedName>
        <fullName evidence="7">4-hydroxyphenylacetate decarboxylase activating enzyme</fullName>
        <ecNumber evidence="7">1.97.1.-</ecNumber>
    </submittedName>
</protein>
<dbReference type="PANTHER" id="PTHR30352:SF4">
    <property type="entry name" value="PYRUVATE FORMATE-LYASE 2-ACTIVATING ENZYME"/>
    <property type="match status" value="1"/>
</dbReference>
<evidence type="ECO:0000256" key="2">
    <source>
        <dbReference type="ARBA" id="ARBA00022485"/>
    </source>
</evidence>
<gene>
    <name evidence="7" type="primary">hpdA_1</name>
    <name evidence="7" type="ORF">VCE7224_02230</name>
</gene>
<dbReference type="GO" id="GO:0051539">
    <property type="term" value="F:4 iron, 4 sulfur cluster binding"/>
    <property type="evidence" value="ECO:0007669"/>
    <property type="project" value="UniProtKB-KW"/>
</dbReference>
<evidence type="ECO:0000313" key="7">
    <source>
        <dbReference type="EMBL" id="SBT13481.1"/>
    </source>
</evidence>
<keyword evidence="4" id="KW-0479">Metal-binding</keyword>
<evidence type="ECO:0000256" key="5">
    <source>
        <dbReference type="ARBA" id="ARBA00023004"/>
    </source>
</evidence>
<evidence type="ECO:0000313" key="8">
    <source>
        <dbReference type="Proteomes" id="UP000092819"/>
    </source>
</evidence>
<dbReference type="SUPFAM" id="SSF102114">
    <property type="entry name" value="Radical SAM enzymes"/>
    <property type="match status" value="1"/>
</dbReference>
<keyword evidence="7" id="KW-0560">Oxidoreductase</keyword>
<dbReference type="InterPro" id="IPR034457">
    <property type="entry name" value="Organic_radical-activating"/>
</dbReference>
<keyword evidence="2" id="KW-0004">4Fe-4S</keyword>
<dbReference type="EMBL" id="FLQZ01000043">
    <property type="protein sequence ID" value="SBT13481.1"/>
    <property type="molecule type" value="Genomic_DNA"/>
</dbReference>
<dbReference type="EC" id="1.97.1.-" evidence="7"/>
<dbReference type="GO" id="GO:0016491">
    <property type="term" value="F:oxidoreductase activity"/>
    <property type="evidence" value="ECO:0007669"/>
    <property type="project" value="UniProtKB-KW"/>
</dbReference>
<dbReference type="AlphaFoldDB" id="A0A1C3JEC1"/>
<dbReference type="Gene3D" id="3.80.30.10">
    <property type="entry name" value="pyruvate-formate lyase- activating enzyme"/>
    <property type="match status" value="1"/>
</dbReference>